<dbReference type="Proteomes" id="UP000509702">
    <property type="component" value="Plasmid unnamed6"/>
</dbReference>
<keyword evidence="2" id="KW-1185">Reference proteome</keyword>
<accession>A0A6N1ASX1</accession>
<keyword evidence="1" id="KW-0614">Plasmid</keyword>
<protein>
    <submittedName>
        <fullName evidence="1">DUF4160 domain-containing protein</fullName>
    </submittedName>
</protein>
<dbReference type="AlphaFoldDB" id="A0A6N1ASX1"/>
<dbReference type="InterPro" id="IPR025427">
    <property type="entry name" value="DUF4160"/>
</dbReference>
<dbReference type="Pfam" id="PF13711">
    <property type="entry name" value="DUF4160"/>
    <property type="match status" value="1"/>
</dbReference>
<reference evidence="1 2" key="1">
    <citation type="submission" date="2020-06" db="EMBL/GenBank/DDBJ databases">
        <title>Complete genome of Azosprillum oryzae KACC14407.</title>
        <authorList>
            <person name="Kim M."/>
            <person name="Park Y.-J."/>
            <person name="Shin J.-H."/>
        </authorList>
    </citation>
    <scope>NUCLEOTIDE SEQUENCE [LARGE SCALE GENOMIC DNA]</scope>
    <source>
        <strain evidence="1 2">KACC 14407</strain>
        <plasmid evidence="1 2">unnamed6</plasmid>
    </source>
</reference>
<evidence type="ECO:0000313" key="2">
    <source>
        <dbReference type="Proteomes" id="UP000509702"/>
    </source>
</evidence>
<dbReference type="EMBL" id="CP054621">
    <property type="protein sequence ID" value="QKS54378.1"/>
    <property type="molecule type" value="Genomic_DNA"/>
</dbReference>
<evidence type="ECO:0000313" key="1">
    <source>
        <dbReference type="EMBL" id="QKS54378.1"/>
    </source>
</evidence>
<proteinExistence type="predicted"/>
<organism evidence="1 2">
    <name type="scientific">Azospirillum oryzae</name>
    <dbReference type="NCBI Taxonomy" id="286727"/>
    <lineage>
        <taxon>Bacteria</taxon>
        <taxon>Pseudomonadati</taxon>
        <taxon>Pseudomonadota</taxon>
        <taxon>Alphaproteobacteria</taxon>
        <taxon>Rhodospirillales</taxon>
        <taxon>Azospirillaceae</taxon>
        <taxon>Azospirillum</taxon>
    </lineage>
</organism>
<dbReference type="KEGG" id="aoz:HUE56_28445"/>
<geneLocation type="plasmid" evidence="1 2">
    <name>unnamed6</name>
</geneLocation>
<dbReference type="OrthoDB" id="122670at2"/>
<gene>
    <name evidence="1" type="ORF">HUE56_28445</name>
</gene>
<name>A0A6N1ASX1_9PROT</name>
<sequence>MTLRDKGSQTFSMLIIVRIGNARVYIYADDHNPPHFHIVGPDFNALVRINDLVLLKGTAPPDTMRKVLEWAGENRPLLALRWIEINGEE</sequence>